<evidence type="ECO:0000256" key="1">
    <source>
        <dbReference type="ARBA" id="ARBA00004167"/>
    </source>
</evidence>
<evidence type="ECO:0000256" key="5">
    <source>
        <dbReference type="SAM" id="Phobius"/>
    </source>
</evidence>
<dbReference type="RefSeq" id="WP_202244806.1">
    <property type="nucleotide sequence ID" value="NZ_JAESIY010000006.1"/>
</dbReference>
<dbReference type="InterPro" id="IPR050739">
    <property type="entry name" value="MFP"/>
</dbReference>
<dbReference type="PANTHER" id="PTHR30386:SF26">
    <property type="entry name" value="TRANSPORT PROTEIN COMB"/>
    <property type="match status" value="1"/>
</dbReference>
<accession>A0A937K127</accession>
<sequence length="431" mass="49202">MPNIDNIRLRSEEVQEILSDIPHWLIRWGITVIFVVLGVIIISSWFIKYPDTASARLIFTSETPPVHLVSMSAGKLLLQTADKQKVEENTILGVIENPASYKDVMSLEQHLKDMKSEIYNYSFIGKSAELDQSLNVGSLQNIYFSFTSAVEDAKRFSSISFYKNQRLALSKRMKYYEELNDGLHAQIVLVENEIKIAESIYKDDSLLFKQRAGTKPEMNKSKSNYLASKRNKENLQSSIIQNSIQIAEIRSQIDELQLKEIQEIDKLKANVIVSYERLESELMAWKQQYLLISPMAGRVSFSKFWSDNQFVQTGEEVMTVIPLSEKVIGNVSMPILGSGKIKTGQRVNIKVDNYPSNEYGMIVGRVESIALVPRDDTYNIRISFPNGLTSNYNQILAFRPEMQGTADIITEDKRLIERVFNQFSSILYGMD</sequence>
<evidence type="ECO:0000256" key="2">
    <source>
        <dbReference type="ARBA" id="ARBA00022692"/>
    </source>
</evidence>
<evidence type="ECO:0000313" key="7">
    <source>
        <dbReference type="Proteomes" id="UP000659388"/>
    </source>
</evidence>
<dbReference type="EMBL" id="JAESIY010000006">
    <property type="protein sequence ID" value="MBL3657011.1"/>
    <property type="molecule type" value="Genomic_DNA"/>
</dbReference>
<evidence type="ECO:0000256" key="3">
    <source>
        <dbReference type="ARBA" id="ARBA00022989"/>
    </source>
</evidence>
<name>A0A937K127_9BACT</name>
<comment type="caution">
    <text evidence="6">The sequence shown here is derived from an EMBL/GenBank/DDBJ whole genome shotgun (WGS) entry which is preliminary data.</text>
</comment>
<comment type="subcellular location">
    <subcellularLocation>
        <location evidence="1">Membrane</location>
        <topology evidence="1">Single-pass membrane protein</topology>
    </subcellularLocation>
</comment>
<keyword evidence="2 5" id="KW-0812">Transmembrane</keyword>
<evidence type="ECO:0000256" key="4">
    <source>
        <dbReference type="ARBA" id="ARBA00023136"/>
    </source>
</evidence>
<dbReference type="AlphaFoldDB" id="A0A937K127"/>
<proteinExistence type="predicted"/>
<dbReference type="Gene3D" id="2.40.30.170">
    <property type="match status" value="1"/>
</dbReference>
<dbReference type="Proteomes" id="UP000659388">
    <property type="component" value="Unassembled WGS sequence"/>
</dbReference>
<dbReference type="PANTHER" id="PTHR30386">
    <property type="entry name" value="MEMBRANE FUSION SUBUNIT OF EMRAB-TOLC MULTIDRUG EFFLUX PUMP"/>
    <property type="match status" value="1"/>
</dbReference>
<organism evidence="6 7">
    <name type="scientific">Fulvivirga sediminis</name>
    <dbReference type="NCBI Taxonomy" id="2803949"/>
    <lineage>
        <taxon>Bacteria</taxon>
        <taxon>Pseudomonadati</taxon>
        <taxon>Bacteroidota</taxon>
        <taxon>Cytophagia</taxon>
        <taxon>Cytophagales</taxon>
        <taxon>Fulvivirgaceae</taxon>
        <taxon>Fulvivirga</taxon>
    </lineage>
</organism>
<reference evidence="6" key="1">
    <citation type="submission" date="2021-01" db="EMBL/GenBank/DDBJ databases">
        <title>Fulvivirga kasyanovii gen. nov., sp nov., a novel member of the phylum Bacteroidetes isolated from seawater in a mussel farm.</title>
        <authorList>
            <person name="Zhao L.-H."/>
            <person name="Wang Z.-J."/>
        </authorList>
    </citation>
    <scope>NUCLEOTIDE SEQUENCE</scope>
    <source>
        <strain evidence="6">2943</strain>
    </source>
</reference>
<protein>
    <submittedName>
        <fullName evidence="6">HlyD family efflux transporter periplasmic adaptor subunit</fullName>
    </submittedName>
</protein>
<dbReference type="GO" id="GO:0016020">
    <property type="term" value="C:membrane"/>
    <property type="evidence" value="ECO:0007669"/>
    <property type="project" value="UniProtKB-SubCell"/>
</dbReference>
<evidence type="ECO:0000313" key="6">
    <source>
        <dbReference type="EMBL" id="MBL3657011.1"/>
    </source>
</evidence>
<keyword evidence="4 5" id="KW-0472">Membrane</keyword>
<keyword evidence="3 5" id="KW-1133">Transmembrane helix</keyword>
<feature type="transmembrane region" description="Helical" evidence="5">
    <location>
        <begin position="25"/>
        <end position="47"/>
    </location>
</feature>
<gene>
    <name evidence="6" type="ORF">JL102_12765</name>
</gene>
<keyword evidence="7" id="KW-1185">Reference proteome</keyword>